<keyword evidence="1" id="KW-0812">Transmembrane</keyword>
<dbReference type="Pfam" id="PF00805">
    <property type="entry name" value="Pentapeptide"/>
    <property type="match status" value="2"/>
</dbReference>
<evidence type="ECO:0000313" key="3">
    <source>
        <dbReference type="Proteomes" id="UP001285521"/>
    </source>
</evidence>
<sequence length="374" mass="41583">MTATVRAGFWRLVFALVAVAILTGYVLAIWHAPTFGFLVDQEVLGKTAPEQRLPAEHNARLIVISAGGALVVGIGLLYTARNYRLAHRGQVTERFTKALERLGSDELYIRIGGINALEHVMRDSPDHHGDVVEVLVAFIRDRVPRRVVESTSEARWMHPPIGTEVAELPDEPTPDVQAALTALCKRPHRAKQERNPINFRQLHLKGARLEDARLESADLSGAQLQRARLNGAQLRRANLTGAQLQQAHLTKARLQNANLTGTQLQRAHLADARLQNAHLNRAQLQDAHMRRAQLQHAHLQDAQLQDAYLVDAQLQDADLHKAQLQRADMRDAQLQRADFWEAQIQGANMWGANRKDACPPNAVSGGWSTDARPA</sequence>
<evidence type="ECO:0000256" key="1">
    <source>
        <dbReference type="SAM" id="Phobius"/>
    </source>
</evidence>
<dbReference type="Gene3D" id="2.160.20.80">
    <property type="entry name" value="E3 ubiquitin-protein ligase SopA"/>
    <property type="match status" value="1"/>
</dbReference>
<accession>A0ABU4T700</accession>
<feature type="transmembrane region" description="Helical" evidence="1">
    <location>
        <begin position="59"/>
        <end position="80"/>
    </location>
</feature>
<reference evidence="2 3" key="1">
    <citation type="submission" date="2023-11" db="EMBL/GenBank/DDBJ databases">
        <title>Lentzea sokolovensis, sp. nov., Lentzea kristufkii, sp. nov., and Lentzea miocenensis, sp. nov., rare actinobacteria from Sokolov Coal Basin, Miocene lacustrine sediment, Czech Republic.</title>
        <authorList>
            <person name="Lara A."/>
            <person name="Kotroba L."/>
            <person name="Nouioui I."/>
            <person name="Neumann-Schaal M."/>
            <person name="Mast Y."/>
            <person name="Chronakova A."/>
        </authorList>
    </citation>
    <scope>NUCLEOTIDE SEQUENCE [LARGE SCALE GENOMIC DNA]</scope>
    <source>
        <strain evidence="2 3">BCCO 10_0856</strain>
    </source>
</reference>
<gene>
    <name evidence="2" type="ORF">SK803_27305</name>
</gene>
<dbReference type="RefSeq" id="WP_319968962.1">
    <property type="nucleotide sequence ID" value="NZ_JAXAVW010000023.1"/>
</dbReference>
<dbReference type="PANTHER" id="PTHR14136">
    <property type="entry name" value="BTB_POZ DOMAIN-CONTAINING PROTEIN KCTD9"/>
    <property type="match status" value="1"/>
</dbReference>
<keyword evidence="1" id="KW-0472">Membrane</keyword>
<dbReference type="InterPro" id="IPR001646">
    <property type="entry name" value="5peptide_repeat"/>
</dbReference>
<comment type="caution">
    <text evidence="2">The sequence shown here is derived from an EMBL/GenBank/DDBJ whole genome shotgun (WGS) entry which is preliminary data.</text>
</comment>
<dbReference type="EMBL" id="JAXAVW010000023">
    <property type="protein sequence ID" value="MDX8033946.1"/>
    <property type="molecule type" value="Genomic_DNA"/>
</dbReference>
<dbReference type="InterPro" id="IPR051082">
    <property type="entry name" value="Pentapeptide-BTB/POZ_domain"/>
</dbReference>
<keyword evidence="3" id="KW-1185">Reference proteome</keyword>
<dbReference type="PANTHER" id="PTHR14136:SF17">
    <property type="entry name" value="BTB_POZ DOMAIN-CONTAINING PROTEIN KCTD9"/>
    <property type="match status" value="1"/>
</dbReference>
<name>A0ABU4T700_9PSEU</name>
<evidence type="ECO:0000313" key="2">
    <source>
        <dbReference type="EMBL" id="MDX8033946.1"/>
    </source>
</evidence>
<organism evidence="2 3">
    <name type="scientific">Lentzea miocenica</name>
    <dbReference type="NCBI Taxonomy" id="3095431"/>
    <lineage>
        <taxon>Bacteria</taxon>
        <taxon>Bacillati</taxon>
        <taxon>Actinomycetota</taxon>
        <taxon>Actinomycetes</taxon>
        <taxon>Pseudonocardiales</taxon>
        <taxon>Pseudonocardiaceae</taxon>
        <taxon>Lentzea</taxon>
    </lineage>
</organism>
<proteinExistence type="predicted"/>
<dbReference type="SUPFAM" id="SSF141571">
    <property type="entry name" value="Pentapeptide repeat-like"/>
    <property type="match status" value="1"/>
</dbReference>
<feature type="transmembrane region" description="Helical" evidence="1">
    <location>
        <begin position="12"/>
        <end position="39"/>
    </location>
</feature>
<dbReference type="Proteomes" id="UP001285521">
    <property type="component" value="Unassembled WGS sequence"/>
</dbReference>
<dbReference type="Pfam" id="PF13599">
    <property type="entry name" value="Pentapeptide_4"/>
    <property type="match status" value="1"/>
</dbReference>
<protein>
    <submittedName>
        <fullName evidence="2">Pentapeptide repeat-containing protein</fullName>
    </submittedName>
</protein>
<keyword evidence="1" id="KW-1133">Transmembrane helix</keyword>